<dbReference type="RefSeq" id="WP_343794771.1">
    <property type="nucleotide sequence ID" value="NZ_BAAAGA010000009.1"/>
</dbReference>
<comment type="caution">
    <text evidence="2">The sequence shown here is derived from an EMBL/GenBank/DDBJ whole genome shotgun (WGS) entry which is preliminary data.</text>
</comment>
<name>A0ABN1H6A7_9CAUL</name>
<feature type="transmembrane region" description="Helical" evidence="1">
    <location>
        <begin position="122"/>
        <end position="143"/>
    </location>
</feature>
<feature type="transmembrane region" description="Helical" evidence="1">
    <location>
        <begin position="45"/>
        <end position="69"/>
    </location>
</feature>
<evidence type="ECO:0000313" key="3">
    <source>
        <dbReference type="Proteomes" id="UP001501352"/>
    </source>
</evidence>
<accession>A0ABN1H6A7</accession>
<proteinExistence type="predicted"/>
<keyword evidence="1" id="KW-0472">Membrane</keyword>
<gene>
    <name evidence="2" type="ORF">GCM10009422_29510</name>
</gene>
<reference evidence="2 3" key="1">
    <citation type="journal article" date="2019" name="Int. J. Syst. Evol. Microbiol.">
        <title>The Global Catalogue of Microorganisms (GCM) 10K type strain sequencing project: providing services to taxonomists for standard genome sequencing and annotation.</title>
        <authorList>
            <consortium name="The Broad Institute Genomics Platform"/>
            <consortium name="The Broad Institute Genome Sequencing Center for Infectious Disease"/>
            <person name="Wu L."/>
            <person name="Ma J."/>
        </authorList>
    </citation>
    <scope>NUCLEOTIDE SEQUENCE [LARGE SCALE GENOMIC DNA]</scope>
    <source>
        <strain evidence="2 3">JCM 12928</strain>
    </source>
</reference>
<keyword evidence="1" id="KW-0812">Transmembrane</keyword>
<sequence length="146" mass="15550">MSSHKPRSGLNGPIGYLGAIGLTLVAGVFGALGSDYFGDWPGMTGLLLTLLVNTAALGAAVLVGIWWWRGIDEAAREAHKWAWWWGGSSGMLVGAILLLTALNRPAEAELGGLDMNQIFAGGMVVVLLCQVIGYGIAWAVWWAQRR</sequence>
<protein>
    <submittedName>
        <fullName evidence="2">Uncharacterized protein</fullName>
    </submittedName>
</protein>
<feature type="transmembrane region" description="Helical" evidence="1">
    <location>
        <begin position="81"/>
        <end position="102"/>
    </location>
</feature>
<evidence type="ECO:0000313" key="2">
    <source>
        <dbReference type="EMBL" id="GAA0630082.1"/>
    </source>
</evidence>
<organism evidence="2 3">
    <name type="scientific">Brevundimonas kwangchunensis</name>
    <dbReference type="NCBI Taxonomy" id="322163"/>
    <lineage>
        <taxon>Bacteria</taxon>
        <taxon>Pseudomonadati</taxon>
        <taxon>Pseudomonadota</taxon>
        <taxon>Alphaproteobacteria</taxon>
        <taxon>Caulobacterales</taxon>
        <taxon>Caulobacteraceae</taxon>
        <taxon>Brevundimonas</taxon>
    </lineage>
</organism>
<feature type="transmembrane region" description="Helical" evidence="1">
    <location>
        <begin position="12"/>
        <end position="33"/>
    </location>
</feature>
<keyword evidence="1" id="KW-1133">Transmembrane helix</keyword>
<keyword evidence="3" id="KW-1185">Reference proteome</keyword>
<evidence type="ECO:0000256" key="1">
    <source>
        <dbReference type="SAM" id="Phobius"/>
    </source>
</evidence>
<dbReference type="EMBL" id="BAAAGA010000009">
    <property type="protein sequence ID" value="GAA0630082.1"/>
    <property type="molecule type" value="Genomic_DNA"/>
</dbReference>
<dbReference type="Proteomes" id="UP001501352">
    <property type="component" value="Unassembled WGS sequence"/>
</dbReference>